<dbReference type="Proteomes" id="UP001054889">
    <property type="component" value="Unassembled WGS sequence"/>
</dbReference>
<proteinExistence type="predicted"/>
<name>A0AAV5BLY3_ELECO</name>
<dbReference type="AlphaFoldDB" id="A0AAV5BLY3"/>
<organism evidence="1 2">
    <name type="scientific">Eleusine coracana subsp. coracana</name>
    <dbReference type="NCBI Taxonomy" id="191504"/>
    <lineage>
        <taxon>Eukaryota</taxon>
        <taxon>Viridiplantae</taxon>
        <taxon>Streptophyta</taxon>
        <taxon>Embryophyta</taxon>
        <taxon>Tracheophyta</taxon>
        <taxon>Spermatophyta</taxon>
        <taxon>Magnoliopsida</taxon>
        <taxon>Liliopsida</taxon>
        <taxon>Poales</taxon>
        <taxon>Poaceae</taxon>
        <taxon>PACMAD clade</taxon>
        <taxon>Chloridoideae</taxon>
        <taxon>Cynodonteae</taxon>
        <taxon>Eleusininae</taxon>
        <taxon>Eleusine</taxon>
    </lineage>
</organism>
<evidence type="ECO:0000313" key="1">
    <source>
        <dbReference type="EMBL" id="GJM87343.1"/>
    </source>
</evidence>
<gene>
    <name evidence="1" type="primary">ga03287</name>
    <name evidence="1" type="ORF">PR202_ga03287</name>
</gene>
<accession>A0AAV5BLY3</accession>
<sequence>MEDEFIQRRERKSGCGCRARPINAASRALPRPHLRPPNSAHQLSSPPFPFRVRHCHPRTYLKLPLHCSAAAIVCCLVSLSTLQCLPVRAAWLLQPPPPNNLVPSRWDPPFLPPPVSCPWRRRPSPQGPELVVQAAYSTGWEARRPLDLPAARLRPPAAAPAG</sequence>
<protein>
    <submittedName>
        <fullName evidence="1">Uncharacterized protein</fullName>
    </submittedName>
</protein>
<keyword evidence="2" id="KW-1185">Reference proteome</keyword>
<reference evidence="1" key="1">
    <citation type="journal article" date="2018" name="DNA Res.">
        <title>Multiple hybrid de novo genome assembly of finger millet, an orphan allotetraploid crop.</title>
        <authorList>
            <person name="Hatakeyama M."/>
            <person name="Aluri S."/>
            <person name="Balachadran M.T."/>
            <person name="Sivarajan S.R."/>
            <person name="Patrignani A."/>
            <person name="Gruter S."/>
            <person name="Poveda L."/>
            <person name="Shimizu-Inatsugi R."/>
            <person name="Baeten J."/>
            <person name="Francoijs K.J."/>
            <person name="Nataraja K.N."/>
            <person name="Reddy Y.A.N."/>
            <person name="Phadnis S."/>
            <person name="Ravikumar R.L."/>
            <person name="Schlapbach R."/>
            <person name="Sreeman S.M."/>
            <person name="Shimizu K.K."/>
        </authorList>
    </citation>
    <scope>NUCLEOTIDE SEQUENCE</scope>
</reference>
<comment type="caution">
    <text evidence="1">The sequence shown here is derived from an EMBL/GenBank/DDBJ whole genome shotgun (WGS) entry which is preliminary data.</text>
</comment>
<dbReference type="EMBL" id="BQKI01000001">
    <property type="protein sequence ID" value="GJM87343.1"/>
    <property type="molecule type" value="Genomic_DNA"/>
</dbReference>
<reference evidence="1" key="2">
    <citation type="submission" date="2021-12" db="EMBL/GenBank/DDBJ databases">
        <title>Resequencing data analysis of finger millet.</title>
        <authorList>
            <person name="Hatakeyama M."/>
            <person name="Aluri S."/>
            <person name="Balachadran M.T."/>
            <person name="Sivarajan S.R."/>
            <person name="Poveda L."/>
            <person name="Shimizu-Inatsugi R."/>
            <person name="Schlapbach R."/>
            <person name="Sreeman S.M."/>
            <person name="Shimizu K.K."/>
        </authorList>
    </citation>
    <scope>NUCLEOTIDE SEQUENCE</scope>
</reference>
<evidence type="ECO:0000313" key="2">
    <source>
        <dbReference type="Proteomes" id="UP001054889"/>
    </source>
</evidence>